<dbReference type="Proteomes" id="UP000222417">
    <property type="component" value="Segment"/>
</dbReference>
<accession>A0A1S6KVC4</accession>
<dbReference type="EMBL" id="KY363465">
    <property type="protein sequence ID" value="AQT25361.1"/>
    <property type="molecule type" value="Genomic_DNA"/>
</dbReference>
<organism evidence="1 2">
    <name type="scientific">Providencia phage vB_PreS_PR1</name>
    <dbReference type="NCBI Taxonomy" id="1931407"/>
    <lineage>
        <taxon>Viruses</taxon>
        <taxon>Duplodnaviria</taxon>
        <taxon>Heunggongvirae</taxon>
        <taxon>Uroviricota</taxon>
        <taxon>Caudoviricetes</taxon>
        <taxon>Demerecviridae</taxon>
        <taxon>Priunavirus</taxon>
        <taxon>Priunavirus PR1</taxon>
    </lineage>
</organism>
<name>A0A1S6KVC4_9CAUD</name>
<sequence length="50" mass="5812">MNIQQVLRLIEYFYEMGYLDGTTGDWGLNEPTEAAVLQVYDELELRDLGE</sequence>
<evidence type="ECO:0000313" key="2">
    <source>
        <dbReference type="Proteomes" id="UP000222417"/>
    </source>
</evidence>
<keyword evidence="2" id="KW-1185">Reference proteome</keyword>
<reference evidence="1 2" key="1">
    <citation type="submission" date="2016-12" db="EMBL/GenBank/DDBJ databases">
        <title>Providencia rettgeri phage vB-PreS_PR1 - a deep-branching member of the T5-like siphoviruses.</title>
        <authorList>
            <person name="Oliveira H."/>
            <person name="Pinto G."/>
            <person name="Hendrix H."/>
            <person name="Noben J.-P."/>
            <person name="Gawor J."/>
            <person name="Lobocka M."/>
            <person name="Lavigne R."/>
            <person name="Azeredo J."/>
        </authorList>
    </citation>
    <scope>NUCLEOTIDE SEQUENCE [LARGE SCALE GENOMIC DNA]</scope>
</reference>
<protein>
    <submittedName>
        <fullName evidence="1">Uncharacterized protein</fullName>
    </submittedName>
</protein>
<gene>
    <name evidence="1" type="ORF">PR1_43</name>
</gene>
<evidence type="ECO:0000313" key="1">
    <source>
        <dbReference type="EMBL" id="AQT25361.1"/>
    </source>
</evidence>
<proteinExistence type="predicted"/>